<name>A0A0C9TW08_PAXIN</name>
<protein>
    <recommendedName>
        <fullName evidence="3">Reverse transcriptase</fullName>
    </recommendedName>
</protein>
<dbReference type="Proteomes" id="UP000053647">
    <property type="component" value="Unassembled WGS sequence"/>
</dbReference>
<evidence type="ECO:0008006" key="3">
    <source>
        <dbReference type="Google" id="ProtNLM"/>
    </source>
</evidence>
<keyword evidence="2" id="KW-1185">Reference proteome</keyword>
<dbReference type="EMBL" id="KN819378">
    <property type="protein sequence ID" value="KIJ11491.1"/>
    <property type="molecule type" value="Genomic_DNA"/>
</dbReference>
<dbReference type="HOGENOM" id="CLU_000384_42_4_1"/>
<dbReference type="InterPro" id="IPR043502">
    <property type="entry name" value="DNA/RNA_pol_sf"/>
</dbReference>
<accession>A0A0C9TW08</accession>
<dbReference type="InterPro" id="IPR032567">
    <property type="entry name" value="RTL1-rel"/>
</dbReference>
<dbReference type="SUPFAM" id="SSF56672">
    <property type="entry name" value="DNA/RNA polymerases"/>
    <property type="match status" value="1"/>
</dbReference>
<dbReference type="OrthoDB" id="2665437at2759"/>
<dbReference type="PANTHER" id="PTHR15503">
    <property type="entry name" value="LDOC1 RELATED"/>
    <property type="match status" value="1"/>
</dbReference>
<dbReference type="Gene3D" id="3.10.10.10">
    <property type="entry name" value="HIV Type 1 Reverse Transcriptase, subunit A, domain 1"/>
    <property type="match status" value="1"/>
</dbReference>
<reference evidence="2" key="2">
    <citation type="submission" date="2015-01" db="EMBL/GenBank/DDBJ databases">
        <title>Evolutionary Origins and Diversification of the Mycorrhizal Mutualists.</title>
        <authorList>
            <consortium name="DOE Joint Genome Institute"/>
            <consortium name="Mycorrhizal Genomics Consortium"/>
            <person name="Kohler A."/>
            <person name="Kuo A."/>
            <person name="Nagy L.G."/>
            <person name="Floudas D."/>
            <person name="Copeland A."/>
            <person name="Barry K.W."/>
            <person name="Cichocki N."/>
            <person name="Veneault-Fourrey C."/>
            <person name="LaButti K."/>
            <person name="Lindquist E.A."/>
            <person name="Lipzen A."/>
            <person name="Lundell T."/>
            <person name="Morin E."/>
            <person name="Murat C."/>
            <person name="Riley R."/>
            <person name="Ohm R."/>
            <person name="Sun H."/>
            <person name="Tunlid A."/>
            <person name="Henrissat B."/>
            <person name="Grigoriev I.V."/>
            <person name="Hibbett D.S."/>
            <person name="Martin F."/>
        </authorList>
    </citation>
    <scope>NUCLEOTIDE SEQUENCE [LARGE SCALE GENOMIC DNA]</scope>
    <source>
        <strain evidence="2">ATCC 200175</strain>
    </source>
</reference>
<dbReference type="AlphaFoldDB" id="A0A0C9TW08"/>
<feature type="non-terminal residue" evidence="1">
    <location>
        <position position="90"/>
    </location>
</feature>
<dbReference type="PANTHER" id="PTHR15503:SF22">
    <property type="entry name" value="TRANSPOSON TY3-I GAG POLYPROTEIN"/>
    <property type="match status" value="1"/>
</dbReference>
<gene>
    <name evidence="1" type="ORF">PAXINDRAFT_34427</name>
</gene>
<proteinExistence type="predicted"/>
<feature type="non-terminal residue" evidence="1">
    <location>
        <position position="1"/>
    </location>
</feature>
<evidence type="ECO:0000313" key="1">
    <source>
        <dbReference type="EMBL" id="KIJ11491.1"/>
    </source>
</evidence>
<sequence>WDHVIELTPGNHTIDCKIYNLCPEEQRELDMFLEENLRSKRIRPSKSPFASAFFFVKKKDGKLRPVQDYRRLNAITVKNRYPLPLISELV</sequence>
<organism evidence="1 2">
    <name type="scientific">Paxillus involutus ATCC 200175</name>
    <dbReference type="NCBI Taxonomy" id="664439"/>
    <lineage>
        <taxon>Eukaryota</taxon>
        <taxon>Fungi</taxon>
        <taxon>Dikarya</taxon>
        <taxon>Basidiomycota</taxon>
        <taxon>Agaricomycotina</taxon>
        <taxon>Agaricomycetes</taxon>
        <taxon>Agaricomycetidae</taxon>
        <taxon>Boletales</taxon>
        <taxon>Paxilineae</taxon>
        <taxon>Paxillaceae</taxon>
        <taxon>Paxillus</taxon>
    </lineage>
</organism>
<evidence type="ECO:0000313" key="2">
    <source>
        <dbReference type="Proteomes" id="UP000053647"/>
    </source>
</evidence>
<reference evidence="1 2" key="1">
    <citation type="submission" date="2014-06" db="EMBL/GenBank/DDBJ databases">
        <authorList>
            <consortium name="DOE Joint Genome Institute"/>
            <person name="Kuo A."/>
            <person name="Kohler A."/>
            <person name="Nagy L.G."/>
            <person name="Floudas D."/>
            <person name="Copeland A."/>
            <person name="Barry K.W."/>
            <person name="Cichocki N."/>
            <person name="Veneault-Fourrey C."/>
            <person name="LaButti K."/>
            <person name="Lindquist E.A."/>
            <person name="Lipzen A."/>
            <person name="Lundell T."/>
            <person name="Morin E."/>
            <person name="Murat C."/>
            <person name="Sun H."/>
            <person name="Tunlid A."/>
            <person name="Henrissat B."/>
            <person name="Grigoriev I.V."/>
            <person name="Hibbett D.S."/>
            <person name="Martin F."/>
            <person name="Nordberg H.P."/>
            <person name="Cantor M.N."/>
            <person name="Hua S.X."/>
        </authorList>
    </citation>
    <scope>NUCLEOTIDE SEQUENCE [LARGE SCALE GENOMIC DNA]</scope>
    <source>
        <strain evidence="1 2">ATCC 200175</strain>
    </source>
</reference>